<dbReference type="InterPro" id="IPR018060">
    <property type="entry name" value="HTH_AraC"/>
</dbReference>
<name>A0A917FZ34_9BACL</name>
<dbReference type="PANTHER" id="PTHR43280">
    <property type="entry name" value="ARAC-FAMILY TRANSCRIPTIONAL REGULATOR"/>
    <property type="match status" value="1"/>
</dbReference>
<proteinExistence type="predicted"/>
<feature type="transmembrane region" description="Helical" evidence="4">
    <location>
        <begin position="12"/>
        <end position="33"/>
    </location>
</feature>
<feature type="transmembrane region" description="Helical" evidence="4">
    <location>
        <begin position="283"/>
        <end position="307"/>
    </location>
</feature>
<dbReference type="Gene3D" id="1.10.10.60">
    <property type="entry name" value="Homeodomain-like"/>
    <property type="match status" value="2"/>
</dbReference>
<comment type="caution">
    <text evidence="6">The sequence shown here is derived from an EMBL/GenBank/DDBJ whole genome shotgun (WGS) entry which is preliminary data.</text>
</comment>
<feature type="domain" description="HTH araC/xylS-type" evidence="5">
    <location>
        <begin position="659"/>
        <end position="757"/>
    </location>
</feature>
<dbReference type="PROSITE" id="PS01124">
    <property type="entry name" value="HTH_ARAC_FAMILY_2"/>
    <property type="match status" value="1"/>
</dbReference>
<keyword evidence="4" id="KW-1133">Transmembrane helix</keyword>
<keyword evidence="7" id="KW-1185">Reference proteome</keyword>
<evidence type="ECO:0000313" key="6">
    <source>
        <dbReference type="EMBL" id="GGG14825.1"/>
    </source>
</evidence>
<keyword evidence="3" id="KW-0804">Transcription</keyword>
<dbReference type="EMBL" id="BMGR01000011">
    <property type="protein sequence ID" value="GGG14825.1"/>
    <property type="molecule type" value="Genomic_DNA"/>
</dbReference>
<organism evidence="6 7">
    <name type="scientific">Paenibacillus abyssi</name>
    <dbReference type="NCBI Taxonomy" id="1340531"/>
    <lineage>
        <taxon>Bacteria</taxon>
        <taxon>Bacillati</taxon>
        <taxon>Bacillota</taxon>
        <taxon>Bacilli</taxon>
        <taxon>Bacillales</taxon>
        <taxon>Paenibacillaceae</taxon>
        <taxon>Paenibacillus</taxon>
    </lineage>
</organism>
<keyword evidence="4" id="KW-0472">Membrane</keyword>
<gene>
    <name evidence="6" type="ORF">GCM10010916_34660</name>
</gene>
<dbReference type="SUPFAM" id="SSF46689">
    <property type="entry name" value="Homeodomain-like"/>
    <property type="match status" value="2"/>
</dbReference>
<dbReference type="InterPro" id="IPR009057">
    <property type="entry name" value="Homeodomain-like_sf"/>
</dbReference>
<sequence length="763" mass="88503">MMSHFPQYFKRLLLFSLIIGALPLIILGSYSYIKSSEIIREKVNESNMQILLQTQMRVEQVFETIDYSVTQFISSSILQAAMEQSISPEDFVMYRELGNSLRKLQLKKLGIDEIYLVNIDKDWIIRTESVEKYSNFKLHSLFQQYALLSSTSAWVNEENSPWIRLVKKLPILTFSTHPKGMIVLNINKNNINELLSQNQRLGDVLILDEKHRIVSGRYPSYADDDLLLTRIAEQLADSAADQGHFTMDINKMKAGITYRKSSYNNWTYISAVSINEITKESRAIGLVTVFSCIVIFGIVSIIAYLGANRIYYPIRKLYQSIQLSASAVSKDARKDGSSAKNCELSYIAERIQALVNNGTQLEHELQSQVKLMKELFVLKLFLGQITIKEAYGKIRYFGYPSTWKWLSVLTLQIDSLEGTKFRKQDKALLLFSINNIVNELIPSKERFSPILINNDQITLHVSSIEHEQEYKKYIEHLAETIRNSVFHYLKIKVSIGISRPFKDLEDIVNAYEESKDALKYRFRLGDSIILSIENITSQRPDPSYLSKHTIQELIESIRRMDRSKAEENVKQCFAETLKKKPNYHEYQFIIIHLLAKLLEIVQESGESVTSLFGEKSIVEQLLELNSNDDIEAFFKRSIVEPIIDFLEQRKESQNFNITEHIKEMIKHEFETDLSLESCAARMNFHPSYISRVFKKDMNLSFSDYLAQYRLEMTKKWLRETDMKVSEIAERLHYNSSASFIRYFRNMEGMTPGQYKKSHASIKG</sequence>
<dbReference type="GO" id="GO:0003700">
    <property type="term" value="F:DNA-binding transcription factor activity"/>
    <property type="evidence" value="ECO:0007669"/>
    <property type="project" value="InterPro"/>
</dbReference>
<evidence type="ECO:0000256" key="1">
    <source>
        <dbReference type="ARBA" id="ARBA00023015"/>
    </source>
</evidence>
<keyword evidence="4" id="KW-0812">Transmembrane</keyword>
<dbReference type="SMART" id="SM00342">
    <property type="entry name" value="HTH_ARAC"/>
    <property type="match status" value="1"/>
</dbReference>
<protein>
    <submittedName>
        <fullName evidence="6">AraC family transcriptional regulator</fullName>
    </submittedName>
</protein>
<evidence type="ECO:0000259" key="5">
    <source>
        <dbReference type="PROSITE" id="PS01124"/>
    </source>
</evidence>
<keyword evidence="1" id="KW-0805">Transcription regulation</keyword>
<reference evidence="6" key="2">
    <citation type="submission" date="2020-09" db="EMBL/GenBank/DDBJ databases">
        <authorList>
            <person name="Sun Q."/>
            <person name="Zhou Y."/>
        </authorList>
    </citation>
    <scope>NUCLEOTIDE SEQUENCE</scope>
    <source>
        <strain evidence="6">CGMCC 1.12987</strain>
    </source>
</reference>
<dbReference type="Proteomes" id="UP000644756">
    <property type="component" value="Unassembled WGS sequence"/>
</dbReference>
<dbReference type="Pfam" id="PF12833">
    <property type="entry name" value="HTH_18"/>
    <property type="match status" value="1"/>
</dbReference>
<dbReference type="AlphaFoldDB" id="A0A917FZ34"/>
<dbReference type="GO" id="GO:0043565">
    <property type="term" value="F:sequence-specific DNA binding"/>
    <property type="evidence" value="ECO:0007669"/>
    <property type="project" value="InterPro"/>
</dbReference>
<evidence type="ECO:0000256" key="2">
    <source>
        <dbReference type="ARBA" id="ARBA00023125"/>
    </source>
</evidence>
<keyword evidence="2" id="KW-0238">DNA-binding</keyword>
<evidence type="ECO:0000313" key="7">
    <source>
        <dbReference type="Proteomes" id="UP000644756"/>
    </source>
</evidence>
<evidence type="ECO:0000256" key="4">
    <source>
        <dbReference type="SAM" id="Phobius"/>
    </source>
</evidence>
<dbReference type="PANTHER" id="PTHR43280:SF10">
    <property type="entry name" value="REGULATORY PROTEIN POCR"/>
    <property type="match status" value="1"/>
</dbReference>
<evidence type="ECO:0000256" key="3">
    <source>
        <dbReference type="ARBA" id="ARBA00023163"/>
    </source>
</evidence>
<accession>A0A917FZ34</accession>
<reference evidence="6" key="1">
    <citation type="journal article" date="2014" name="Int. J. Syst. Evol. Microbiol.">
        <title>Complete genome sequence of Corynebacterium casei LMG S-19264T (=DSM 44701T), isolated from a smear-ripened cheese.</title>
        <authorList>
            <consortium name="US DOE Joint Genome Institute (JGI-PGF)"/>
            <person name="Walter F."/>
            <person name="Albersmeier A."/>
            <person name="Kalinowski J."/>
            <person name="Ruckert C."/>
        </authorList>
    </citation>
    <scope>NUCLEOTIDE SEQUENCE</scope>
    <source>
        <strain evidence="6">CGMCC 1.12987</strain>
    </source>
</reference>